<evidence type="ECO:0000259" key="4">
    <source>
        <dbReference type="PROSITE" id="PS51077"/>
    </source>
</evidence>
<dbReference type="InterPro" id="IPR029016">
    <property type="entry name" value="GAF-like_dom_sf"/>
</dbReference>
<gene>
    <name evidence="6" type="ORF">GCM10009854_30820</name>
</gene>
<dbReference type="PROSITE" id="PS51078">
    <property type="entry name" value="ICLR_ED"/>
    <property type="match status" value="1"/>
</dbReference>
<evidence type="ECO:0000256" key="2">
    <source>
        <dbReference type="ARBA" id="ARBA00023125"/>
    </source>
</evidence>
<keyword evidence="2" id="KW-0238">DNA-binding</keyword>
<keyword evidence="1" id="KW-0805">Transcription regulation</keyword>
<dbReference type="Proteomes" id="UP001501218">
    <property type="component" value="Unassembled WGS sequence"/>
</dbReference>
<sequence length="266" mass="28788">MSTSRSLVRIMPGMAKSPSGESVLTRAVRILDAFGPDDQVLTVTEISHRAQLPLPTAGRMVGELVRHGLLRRDEDRRVRIGVRLWELAQRASPTLRLREVVMPFMEDVHAVVGHSTQLGVLDGDEVLFVERLSAPGAVINLTRIAGRLPLHVSSAGQVLLAHAPVELQERVLRQPMHARTPETITDPGALRAVLAGVRERGYACCPGHVHPDATGVAVPLRGADGRVLAALGLVIPNDDRAWSRVALLQSAARGIDRTLRSGTLIH</sequence>
<accession>A0ABP5TF23</accession>
<dbReference type="SMART" id="SM00346">
    <property type="entry name" value="HTH_ICLR"/>
    <property type="match status" value="1"/>
</dbReference>
<protein>
    <submittedName>
        <fullName evidence="6">IclR family transcriptional regulator</fullName>
    </submittedName>
</protein>
<dbReference type="InterPro" id="IPR014757">
    <property type="entry name" value="Tscrpt_reg_IclR_C"/>
</dbReference>
<name>A0ABP5TF23_9PSEU</name>
<feature type="domain" description="IclR-ED" evidence="5">
    <location>
        <begin position="83"/>
        <end position="261"/>
    </location>
</feature>
<dbReference type="InterPro" id="IPR050707">
    <property type="entry name" value="HTH_MetabolicPath_Reg"/>
</dbReference>
<feature type="domain" description="HTH iclR-type" evidence="4">
    <location>
        <begin position="21"/>
        <end position="82"/>
    </location>
</feature>
<evidence type="ECO:0000256" key="3">
    <source>
        <dbReference type="ARBA" id="ARBA00023163"/>
    </source>
</evidence>
<dbReference type="PROSITE" id="PS51077">
    <property type="entry name" value="HTH_ICLR"/>
    <property type="match status" value="1"/>
</dbReference>
<dbReference type="PANTHER" id="PTHR30136">
    <property type="entry name" value="HELIX-TURN-HELIX TRANSCRIPTIONAL REGULATOR, ICLR FAMILY"/>
    <property type="match status" value="1"/>
</dbReference>
<evidence type="ECO:0000313" key="6">
    <source>
        <dbReference type="EMBL" id="GAA2350854.1"/>
    </source>
</evidence>
<dbReference type="InterPro" id="IPR036388">
    <property type="entry name" value="WH-like_DNA-bd_sf"/>
</dbReference>
<keyword evidence="3" id="KW-0804">Transcription</keyword>
<dbReference type="InterPro" id="IPR036390">
    <property type="entry name" value="WH_DNA-bd_sf"/>
</dbReference>
<dbReference type="Gene3D" id="3.30.450.40">
    <property type="match status" value="1"/>
</dbReference>
<dbReference type="PANTHER" id="PTHR30136:SF24">
    <property type="entry name" value="HTH-TYPE TRANSCRIPTIONAL REPRESSOR ALLR"/>
    <property type="match status" value="1"/>
</dbReference>
<dbReference type="Pfam" id="PF01614">
    <property type="entry name" value="IclR_C"/>
    <property type="match status" value="1"/>
</dbReference>
<organism evidence="6 7">
    <name type="scientific">Saccharopolyspora halophila</name>
    <dbReference type="NCBI Taxonomy" id="405551"/>
    <lineage>
        <taxon>Bacteria</taxon>
        <taxon>Bacillati</taxon>
        <taxon>Actinomycetota</taxon>
        <taxon>Actinomycetes</taxon>
        <taxon>Pseudonocardiales</taxon>
        <taxon>Pseudonocardiaceae</taxon>
        <taxon>Saccharopolyspora</taxon>
    </lineage>
</organism>
<dbReference type="SUPFAM" id="SSF46785">
    <property type="entry name" value="Winged helix' DNA-binding domain"/>
    <property type="match status" value="1"/>
</dbReference>
<evidence type="ECO:0000259" key="5">
    <source>
        <dbReference type="PROSITE" id="PS51078"/>
    </source>
</evidence>
<keyword evidence="7" id="KW-1185">Reference proteome</keyword>
<comment type="caution">
    <text evidence="6">The sequence shown here is derived from an EMBL/GenBank/DDBJ whole genome shotgun (WGS) entry which is preliminary data.</text>
</comment>
<evidence type="ECO:0000256" key="1">
    <source>
        <dbReference type="ARBA" id="ARBA00023015"/>
    </source>
</evidence>
<dbReference type="SUPFAM" id="SSF55781">
    <property type="entry name" value="GAF domain-like"/>
    <property type="match status" value="1"/>
</dbReference>
<reference evidence="7" key="1">
    <citation type="journal article" date="2019" name="Int. J. Syst. Evol. Microbiol.">
        <title>The Global Catalogue of Microorganisms (GCM) 10K type strain sequencing project: providing services to taxonomists for standard genome sequencing and annotation.</title>
        <authorList>
            <consortium name="The Broad Institute Genomics Platform"/>
            <consortium name="The Broad Institute Genome Sequencing Center for Infectious Disease"/>
            <person name="Wu L."/>
            <person name="Ma J."/>
        </authorList>
    </citation>
    <scope>NUCLEOTIDE SEQUENCE [LARGE SCALE GENOMIC DNA]</scope>
    <source>
        <strain evidence="7">JCM 16221</strain>
    </source>
</reference>
<dbReference type="Gene3D" id="1.10.10.10">
    <property type="entry name" value="Winged helix-like DNA-binding domain superfamily/Winged helix DNA-binding domain"/>
    <property type="match status" value="1"/>
</dbReference>
<dbReference type="EMBL" id="BAAARA010000009">
    <property type="protein sequence ID" value="GAA2350854.1"/>
    <property type="molecule type" value="Genomic_DNA"/>
</dbReference>
<evidence type="ECO:0000313" key="7">
    <source>
        <dbReference type="Proteomes" id="UP001501218"/>
    </source>
</evidence>
<dbReference type="Pfam" id="PF09339">
    <property type="entry name" value="HTH_IclR"/>
    <property type="match status" value="1"/>
</dbReference>
<proteinExistence type="predicted"/>
<dbReference type="InterPro" id="IPR005471">
    <property type="entry name" value="Tscrpt_reg_IclR_N"/>
</dbReference>